<feature type="domain" description="HTH cro/C1-type" evidence="1">
    <location>
        <begin position="37"/>
        <end position="92"/>
    </location>
</feature>
<evidence type="ECO:0000313" key="2">
    <source>
        <dbReference type="EMBL" id="MDP9865961.1"/>
    </source>
</evidence>
<evidence type="ECO:0000313" key="3">
    <source>
        <dbReference type="Proteomes" id="UP001230426"/>
    </source>
</evidence>
<dbReference type="InterPro" id="IPR001387">
    <property type="entry name" value="Cro/C1-type_HTH"/>
</dbReference>
<dbReference type="InterPro" id="IPR043917">
    <property type="entry name" value="DUF5753"/>
</dbReference>
<dbReference type="Pfam" id="PF13560">
    <property type="entry name" value="HTH_31"/>
    <property type="match status" value="1"/>
</dbReference>
<dbReference type="EMBL" id="JAUSRB010000002">
    <property type="protein sequence ID" value="MDP9865961.1"/>
    <property type="molecule type" value="Genomic_DNA"/>
</dbReference>
<reference evidence="2 3" key="1">
    <citation type="submission" date="2023-07" db="EMBL/GenBank/DDBJ databases">
        <title>Sequencing the genomes of 1000 actinobacteria strains.</title>
        <authorList>
            <person name="Klenk H.-P."/>
        </authorList>
    </citation>
    <scope>NUCLEOTIDE SEQUENCE [LARGE SCALE GENOMIC DNA]</scope>
    <source>
        <strain evidence="2 3">DSM 44109</strain>
    </source>
</reference>
<dbReference type="Pfam" id="PF19054">
    <property type="entry name" value="DUF5753"/>
    <property type="match status" value="1"/>
</dbReference>
<dbReference type="Proteomes" id="UP001230426">
    <property type="component" value="Unassembled WGS sequence"/>
</dbReference>
<dbReference type="Gene3D" id="1.10.260.40">
    <property type="entry name" value="lambda repressor-like DNA-binding domains"/>
    <property type="match status" value="1"/>
</dbReference>
<dbReference type="SUPFAM" id="SSF47413">
    <property type="entry name" value="lambda repressor-like DNA-binding domains"/>
    <property type="match status" value="1"/>
</dbReference>
<dbReference type="RefSeq" id="WP_306865921.1">
    <property type="nucleotide sequence ID" value="NZ_JAUSRB010000002.1"/>
</dbReference>
<dbReference type="CDD" id="cd00093">
    <property type="entry name" value="HTH_XRE"/>
    <property type="match status" value="1"/>
</dbReference>
<sequence>MSTEHAEGGVARGGVLTGVGGGPGGGPTILRILLGAQLRRLRTARGISREDAGYAIRASHAKISRLELGRVGFKERDVADLLTLYGVTAPGDREPMLDLARQANAPGWWHRYGDLLPSWFEVYVGLEEAASIVRTYEVQFVPGLMQSPGYARAVIMLVHGGASAEEVDRRVALRMARQERLTRPDAPTLWAVMDEAVLRRPIGGEQVLRAQVDHLLELTELPNVRLQIMPFHRGGHAAAGGPFSILRFPERDLPDVVYMEQLTSALYVDKLEETDHYMQVMDRLCVQAYSVSDSKRFLRDLRAELPG</sequence>
<dbReference type="InterPro" id="IPR010982">
    <property type="entry name" value="Lambda_DNA-bd_dom_sf"/>
</dbReference>
<comment type="caution">
    <text evidence="2">The sequence shown here is derived from an EMBL/GenBank/DDBJ whole genome shotgun (WGS) entry which is preliminary data.</text>
</comment>
<name>A0ABT9R9N2_9ACTN</name>
<organism evidence="2 3">
    <name type="scientific">Streptosporangium brasiliense</name>
    <dbReference type="NCBI Taxonomy" id="47480"/>
    <lineage>
        <taxon>Bacteria</taxon>
        <taxon>Bacillati</taxon>
        <taxon>Actinomycetota</taxon>
        <taxon>Actinomycetes</taxon>
        <taxon>Streptosporangiales</taxon>
        <taxon>Streptosporangiaceae</taxon>
        <taxon>Streptosporangium</taxon>
    </lineage>
</organism>
<dbReference type="SMART" id="SM00530">
    <property type="entry name" value="HTH_XRE"/>
    <property type="match status" value="1"/>
</dbReference>
<gene>
    <name evidence="2" type="ORF">J2S55_005227</name>
</gene>
<protein>
    <submittedName>
        <fullName evidence="2">Transcriptional regulator with XRE-family HTH domain</fullName>
    </submittedName>
</protein>
<keyword evidence="3" id="KW-1185">Reference proteome</keyword>
<proteinExistence type="predicted"/>
<evidence type="ECO:0000259" key="1">
    <source>
        <dbReference type="SMART" id="SM00530"/>
    </source>
</evidence>
<accession>A0ABT9R9N2</accession>